<evidence type="ECO:0000256" key="1">
    <source>
        <dbReference type="SAM" id="MobiDB-lite"/>
    </source>
</evidence>
<proteinExistence type="predicted"/>
<accession>A0A2S9YDW1</accession>
<dbReference type="OrthoDB" id="5516950at2"/>
<name>A0A2S9YDW1_9BACT</name>
<organism evidence="2 3">
    <name type="scientific">Enhygromyxa salina</name>
    <dbReference type="NCBI Taxonomy" id="215803"/>
    <lineage>
        <taxon>Bacteria</taxon>
        <taxon>Pseudomonadati</taxon>
        <taxon>Myxococcota</taxon>
        <taxon>Polyangia</taxon>
        <taxon>Nannocystales</taxon>
        <taxon>Nannocystaceae</taxon>
        <taxon>Enhygromyxa</taxon>
    </lineage>
</organism>
<feature type="compositionally biased region" description="Polar residues" evidence="1">
    <location>
        <begin position="39"/>
        <end position="56"/>
    </location>
</feature>
<sequence>MVNSVFTVKAKANSITGGKGLNTGITVGPGQLLVVSADPNDQWSAGSGPRRSNANGLGNPLGQNFGLHTHAGGQSFLFGALVGSLDGGETFFGVGTYLVMTVLTKGELSLYYWDSNNHDNSDQIRVVVNMYGGPTNVQ</sequence>
<dbReference type="Proteomes" id="UP000237968">
    <property type="component" value="Unassembled WGS sequence"/>
</dbReference>
<dbReference type="RefSeq" id="WP_106391151.1">
    <property type="nucleotide sequence ID" value="NZ_PVNK01000094.1"/>
</dbReference>
<dbReference type="Gene3D" id="2.60.120.430">
    <property type="entry name" value="Galactose-binding lectin"/>
    <property type="match status" value="1"/>
</dbReference>
<gene>
    <name evidence="2" type="ORF">ENSA5_16980</name>
</gene>
<evidence type="ECO:0000313" key="2">
    <source>
        <dbReference type="EMBL" id="PRQ03308.1"/>
    </source>
</evidence>
<dbReference type="AlphaFoldDB" id="A0A2S9YDW1"/>
<evidence type="ECO:0000313" key="3">
    <source>
        <dbReference type="Proteomes" id="UP000237968"/>
    </source>
</evidence>
<dbReference type="EMBL" id="PVNK01000094">
    <property type="protein sequence ID" value="PRQ03308.1"/>
    <property type="molecule type" value="Genomic_DNA"/>
</dbReference>
<feature type="region of interest" description="Disordered" evidence="1">
    <location>
        <begin position="38"/>
        <end position="59"/>
    </location>
</feature>
<keyword evidence="3" id="KW-1185">Reference proteome</keyword>
<reference evidence="2 3" key="1">
    <citation type="submission" date="2018-03" db="EMBL/GenBank/DDBJ databases">
        <title>Draft Genome Sequences of the Obligatory Marine Myxobacteria Enhygromyxa salina SWB005.</title>
        <authorList>
            <person name="Poehlein A."/>
            <person name="Moghaddam J.A."/>
            <person name="Harms H."/>
            <person name="Alanjari M."/>
            <person name="Koenig G.M."/>
            <person name="Daniel R."/>
            <person name="Schaeberle T.F."/>
        </authorList>
    </citation>
    <scope>NUCLEOTIDE SEQUENCE [LARGE SCALE GENOMIC DNA]</scope>
    <source>
        <strain evidence="2 3">SWB005</strain>
    </source>
</reference>
<protein>
    <submittedName>
        <fullName evidence="2">Uncharacterized protein</fullName>
    </submittedName>
</protein>
<comment type="caution">
    <text evidence="2">The sequence shown here is derived from an EMBL/GenBank/DDBJ whole genome shotgun (WGS) entry which is preliminary data.</text>
</comment>